<dbReference type="Gene3D" id="6.10.250.1090">
    <property type="match status" value="1"/>
</dbReference>
<dbReference type="Gene3D" id="3.40.50.1980">
    <property type="entry name" value="Nitrogenase molybdenum iron protein domain"/>
    <property type="match status" value="3"/>
</dbReference>
<sequence length="579" mass="62441">MSLKLDAKPIYLDYAATTPVDPRVVHAMVPYLYENFGNPASRSHAYGWAAEEAVEIAREQVARLIGADARELVWTSGATESNNLAIKGAAQFYQSRGRHLITVKTEHKAVLDNPLKMSQPLGASFAFMGLASCMPVMHGSQGCTSFGLVLLVRHFKEAIPLQTTAMNEATTIMGGYDNVEKALLNIRSRAKPALIAMCSTGLTETKGDDVEAYVRLAQQKHPELADTAVVYVSTPDYVGALQDGWAKAVQALVSQLPEVSDAPKDSRRVNVLAGCHLSPGDIEELRELIEAFGLQPTFVPDLSGSLDGHIPDDWLGTTLGGTTLAELRALGGAGHTLAIGEQMRAAAQALDARCGVPFTVFDRVTGLLAVDGFVQTLSQLSGRPVPQRLRRQRSQLVDAMLDGHFHFGGKQVALGAEPDLLFAVGNLLLEMGAELPVCITTTPSPVLERLPVERVLIGDLEDFEQAARAAGCDLLMTHSHGRQAAERLGLPLFRLGFPIFDRIGNAHICHVGYRGTRRLVYEVGNVFIEQITHHGPEDWPLPPAALAAAQGLPEVAHVSADIPRLPRREPVTAALTETP</sequence>
<dbReference type="GO" id="GO:0065003">
    <property type="term" value="P:protein-containing complex assembly"/>
    <property type="evidence" value="ECO:0007669"/>
    <property type="project" value="InterPro"/>
</dbReference>
<evidence type="ECO:0000313" key="8">
    <source>
        <dbReference type="EMBL" id="PZP36597.1"/>
    </source>
</evidence>
<gene>
    <name evidence="8" type="ORF">DI603_01150</name>
</gene>
<dbReference type="InterPro" id="IPR050152">
    <property type="entry name" value="ChlB/BchB/BchZ"/>
</dbReference>
<dbReference type="PROSITE" id="PS50819">
    <property type="entry name" value="INTEIN_ENDONUCLEASE"/>
    <property type="match status" value="1"/>
</dbReference>
<dbReference type="SUPFAM" id="SSF53383">
    <property type="entry name" value="PLP-dependent transferases"/>
    <property type="match status" value="1"/>
</dbReference>
<evidence type="ECO:0000256" key="5">
    <source>
        <dbReference type="ARBA" id="ARBA00023231"/>
    </source>
</evidence>
<dbReference type="InterPro" id="IPR005975">
    <property type="entry name" value="Nase_Mo-Fe_CF"/>
</dbReference>
<evidence type="ECO:0000256" key="6">
    <source>
        <dbReference type="RuleBase" id="RU004021"/>
    </source>
</evidence>
<accession>A0A2W5E546</accession>
<dbReference type="PANTHER" id="PTHR33712">
    <property type="entry name" value="LIGHT-INDEPENDENT PROTOCHLOROPHYLLIDE REDUCTASE SUBUNIT B"/>
    <property type="match status" value="1"/>
</dbReference>
<dbReference type="InterPro" id="IPR015424">
    <property type="entry name" value="PyrdxlP-dep_Trfase"/>
</dbReference>
<dbReference type="Pfam" id="PF00148">
    <property type="entry name" value="Oxidored_nitro"/>
    <property type="match status" value="1"/>
</dbReference>
<dbReference type="NCBIfam" id="TIGR01285">
    <property type="entry name" value="nifN"/>
    <property type="match status" value="1"/>
</dbReference>
<dbReference type="CDD" id="cd01966">
    <property type="entry name" value="Nitrogenase_NifN_1"/>
    <property type="match status" value="1"/>
</dbReference>
<comment type="caution">
    <text evidence="8">The sequence shown here is derived from an EMBL/GenBank/DDBJ whole genome shotgun (WGS) entry which is preliminary data.</text>
</comment>
<dbReference type="InterPro" id="IPR004042">
    <property type="entry name" value="Intein_endonuc_central"/>
</dbReference>
<name>A0A2W5E546_9BURK</name>
<comment type="pathway">
    <text evidence="2">Cofactor biosynthesis; Fe-Mo cofactor biosynthesis.</text>
</comment>
<dbReference type="UniPathway" id="UPA00782"/>
<dbReference type="InterPro" id="IPR000510">
    <property type="entry name" value="Nase/OxRdtase_comp1"/>
</dbReference>
<comment type="similarity">
    <text evidence="3 6">Belongs to the NifD/NifK/NifE/NifN family.</text>
</comment>
<feature type="domain" description="DOD-type homing endonuclease" evidence="7">
    <location>
        <begin position="364"/>
        <end position="433"/>
    </location>
</feature>
<dbReference type="GO" id="GO:0016163">
    <property type="term" value="F:nitrogenase activity"/>
    <property type="evidence" value="ECO:0007669"/>
    <property type="project" value="InterPro"/>
</dbReference>
<organism evidence="8 9">
    <name type="scientific">Roseateles depolymerans</name>
    <dbReference type="NCBI Taxonomy" id="76731"/>
    <lineage>
        <taxon>Bacteria</taxon>
        <taxon>Pseudomonadati</taxon>
        <taxon>Pseudomonadota</taxon>
        <taxon>Betaproteobacteria</taxon>
        <taxon>Burkholderiales</taxon>
        <taxon>Sphaerotilaceae</taxon>
        <taxon>Roseateles</taxon>
    </lineage>
</organism>
<dbReference type="EMBL" id="QFOD01000001">
    <property type="protein sequence ID" value="PZP36597.1"/>
    <property type="molecule type" value="Genomic_DNA"/>
</dbReference>
<dbReference type="PROSITE" id="PS00699">
    <property type="entry name" value="NITROGENASE_1_1"/>
    <property type="match status" value="1"/>
</dbReference>
<evidence type="ECO:0000256" key="1">
    <source>
        <dbReference type="ARBA" id="ARBA00003171"/>
    </source>
</evidence>
<dbReference type="SUPFAM" id="SSF53807">
    <property type="entry name" value="Helical backbone' metal receptor"/>
    <property type="match status" value="1"/>
</dbReference>
<keyword evidence="5 6" id="KW-0535">Nitrogen fixation</keyword>
<dbReference type="Gene3D" id="1.10.260.50">
    <property type="match status" value="1"/>
</dbReference>
<evidence type="ECO:0000256" key="2">
    <source>
        <dbReference type="ARBA" id="ARBA00005155"/>
    </source>
</evidence>
<evidence type="ECO:0000313" key="9">
    <source>
        <dbReference type="Proteomes" id="UP000249633"/>
    </source>
</evidence>
<protein>
    <recommendedName>
        <fullName evidence="4">Nitrogenase iron-molybdenum cofactor biosynthesis protein NifN</fullName>
    </recommendedName>
</protein>
<evidence type="ECO:0000256" key="4">
    <source>
        <dbReference type="ARBA" id="ARBA00013282"/>
    </source>
</evidence>
<dbReference type="Proteomes" id="UP000249633">
    <property type="component" value="Unassembled WGS sequence"/>
</dbReference>
<evidence type="ECO:0000259" key="7">
    <source>
        <dbReference type="PROSITE" id="PS50819"/>
    </source>
</evidence>
<proteinExistence type="inferred from homology"/>
<comment type="function">
    <text evidence="1">This protein may play a role in the biosynthesis of the prosthetic group of nitrogenase (FeMo cofactor).</text>
</comment>
<dbReference type="InterPro" id="IPR000318">
    <property type="entry name" value="Nase_comp1_CS"/>
</dbReference>
<dbReference type="AlphaFoldDB" id="A0A2W5E546"/>
<evidence type="ECO:0000256" key="3">
    <source>
        <dbReference type="ARBA" id="ARBA00011002"/>
    </source>
</evidence>
<dbReference type="GO" id="GO:0004519">
    <property type="term" value="F:endonuclease activity"/>
    <property type="evidence" value="ECO:0007669"/>
    <property type="project" value="InterPro"/>
</dbReference>
<dbReference type="PANTHER" id="PTHR33712:SF7">
    <property type="entry name" value="LIGHT-INDEPENDENT PROTOCHLOROPHYLLIDE REDUCTASE SUBUNIT B"/>
    <property type="match status" value="1"/>
</dbReference>
<reference evidence="8 9" key="1">
    <citation type="submission" date="2017-08" db="EMBL/GenBank/DDBJ databases">
        <title>Infants hospitalized years apart are colonized by the same room-sourced microbial strains.</title>
        <authorList>
            <person name="Brooks B."/>
            <person name="Olm M.R."/>
            <person name="Firek B.A."/>
            <person name="Baker R."/>
            <person name="Thomas B.C."/>
            <person name="Morowitz M.J."/>
            <person name="Banfield J.F."/>
        </authorList>
    </citation>
    <scope>NUCLEOTIDE SEQUENCE [LARGE SCALE GENOMIC DNA]</scope>
    <source>
        <strain evidence="8">S2_012_000_R2_81</strain>
    </source>
</reference>